<gene>
    <name evidence="1" type="primary">RAB7A</name>
</gene>
<name>A0A1A8I2F6_NOTKU</name>
<reference evidence="1" key="2">
    <citation type="submission" date="2016-06" db="EMBL/GenBank/DDBJ databases">
        <title>The genome of a short-lived fish provides insights into sex chromosome evolution and the genetic control of aging.</title>
        <authorList>
            <person name="Reichwald K."/>
            <person name="Felder M."/>
            <person name="Petzold A."/>
            <person name="Koch P."/>
            <person name="Groth M."/>
            <person name="Platzer M."/>
        </authorList>
    </citation>
    <scope>NUCLEOTIDE SEQUENCE</scope>
    <source>
        <tissue evidence="1">Brain</tissue>
    </source>
</reference>
<dbReference type="EMBL" id="HAED01005001">
    <property type="protein sequence ID" value="SBQ91031.1"/>
    <property type="molecule type" value="Transcribed_RNA"/>
</dbReference>
<organism evidence="1">
    <name type="scientific">Nothobranchius kuhntae</name>
    <name type="common">Beira killifish</name>
    <dbReference type="NCBI Taxonomy" id="321403"/>
    <lineage>
        <taxon>Eukaryota</taxon>
        <taxon>Metazoa</taxon>
        <taxon>Chordata</taxon>
        <taxon>Craniata</taxon>
        <taxon>Vertebrata</taxon>
        <taxon>Euteleostomi</taxon>
        <taxon>Actinopterygii</taxon>
        <taxon>Neopterygii</taxon>
        <taxon>Teleostei</taxon>
        <taxon>Neoteleostei</taxon>
        <taxon>Acanthomorphata</taxon>
        <taxon>Ovalentaria</taxon>
        <taxon>Atherinomorphae</taxon>
        <taxon>Cyprinodontiformes</taxon>
        <taxon>Nothobranchiidae</taxon>
        <taxon>Nothobranchius</taxon>
    </lineage>
</organism>
<accession>A0A1A8I2F6</accession>
<evidence type="ECO:0000313" key="1">
    <source>
        <dbReference type="EMBL" id="SBQ91031.1"/>
    </source>
</evidence>
<sequence length="50" mass="5529">MLFMFCMNQVVSGQLKSLNQVQTSDEELGGILNVLIFPLCLCSCGKMTSR</sequence>
<protein>
    <submittedName>
        <fullName evidence="1">RAB7A, member RAS oncogene family</fullName>
    </submittedName>
</protein>
<proteinExistence type="predicted"/>
<reference evidence="1" key="1">
    <citation type="submission" date="2016-05" db="EMBL/GenBank/DDBJ databases">
        <authorList>
            <person name="Lavstsen T."/>
            <person name="Jespersen J.S."/>
        </authorList>
    </citation>
    <scope>NUCLEOTIDE SEQUENCE</scope>
    <source>
        <tissue evidence="1">Brain</tissue>
    </source>
</reference>
<dbReference type="AlphaFoldDB" id="A0A1A8I2F6"/>
<feature type="non-terminal residue" evidence="1">
    <location>
        <position position="50"/>
    </location>
</feature>